<evidence type="ECO:0000256" key="5">
    <source>
        <dbReference type="ARBA" id="ARBA00032523"/>
    </source>
</evidence>
<comment type="catalytic activity">
    <reaction evidence="6">
        <text>2 D-glyceraldehyde 3-phosphate = 4-(hydroxymethyl)-2-furancarboxaldehyde phosphate + phosphate + 2 H2O</text>
        <dbReference type="Rhea" id="RHEA:43536"/>
        <dbReference type="ChEBI" id="CHEBI:15377"/>
        <dbReference type="ChEBI" id="CHEBI:43474"/>
        <dbReference type="ChEBI" id="CHEBI:59776"/>
        <dbReference type="ChEBI" id="CHEBI:83407"/>
        <dbReference type="EC" id="4.2.3.153"/>
    </reaction>
</comment>
<keyword evidence="3" id="KW-0456">Lyase</keyword>
<evidence type="ECO:0000313" key="7">
    <source>
        <dbReference type="EMBL" id="GAH38311.1"/>
    </source>
</evidence>
<keyword evidence="4" id="KW-0704">Schiff base</keyword>
<comment type="caution">
    <text evidence="7">The sequence shown here is derived from an EMBL/GenBank/DDBJ whole genome shotgun (WGS) entry which is preliminary data.</text>
</comment>
<accession>X1EY13</accession>
<dbReference type="InterPro" id="IPR007565">
    <property type="entry name" value="4HFCP_synth"/>
</dbReference>
<evidence type="ECO:0000256" key="6">
    <source>
        <dbReference type="ARBA" id="ARBA00047628"/>
    </source>
</evidence>
<name>X1EY13_9ZZZZ</name>
<feature type="non-terminal residue" evidence="7">
    <location>
        <position position="112"/>
    </location>
</feature>
<comment type="function">
    <text evidence="1">Catalyzes the formation of 4-(hydroxymethyl)-2-furancarboxaldehyde phosphate (4-HFC-P) from two molecules of glyceraldehyde-3-P (GA-3-P).</text>
</comment>
<dbReference type="EC" id="4.2.3.153" evidence="2"/>
<evidence type="ECO:0000256" key="4">
    <source>
        <dbReference type="ARBA" id="ARBA00023270"/>
    </source>
</evidence>
<evidence type="ECO:0000256" key="3">
    <source>
        <dbReference type="ARBA" id="ARBA00023239"/>
    </source>
</evidence>
<protein>
    <recommendedName>
        <fullName evidence="2">(5-formylfuran-3-yl)methyl phosphate synthase</fullName>
        <ecNumber evidence="2">4.2.3.153</ecNumber>
    </recommendedName>
    <alternativeName>
        <fullName evidence="5">4-(hydroxymethyl)-2-furancarboxaldehyde-phosphate synthase</fullName>
    </alternativeName>
</protein>
<dbReference type="Pfam" id="PF04476">
    <property type="entry name" value="4HFCP_synth"/>
    <property type="match status" value="1"/>
</dbReference>
<evidence type="ECO:0000256" key="2">
    <source>
        <dbReference type="ARBA" id="ARBA00012553"/>
    </source>
</evidence>
<proteinExistence type="predicted"/>
<reference evidence="7" key="1">
    <citation type="journal article" date="2014" name="Front. Microbiol.">
        <title>High frequency of phylogenetically diverse reductive dehalogenase-homologous genes in deep subseafloor sedimentary metagenomes.</title>
        <authorList>
            <person name="Kawai M."/>
            <person name="Futagami T."/>
            <person name="Toyoda A."/>
            <person name="Takaki Y."/>
            <person name="Nishi S."/>
            <person name="Hori S."/>
            <person name="Arai W."/>
            <person name="Tsubouchi T."/>
            <person name="Morono Y."/>
            <person name="Uchiyama I."/>
            <person name="Ito T."/>
            <person name="Fujiyama A."/>
            <person name="Inagaki F."/>
            <person name="Takami H."/>
        </authorList>
    </citation>
    <scope>NUCLEOTIDE SEQUENCE</scope>
    <source>
        <strain evidence="7">Expedition CK06-06</strain>
    </source>
</reference>
<evidence type="ECO:0000256" key="1">
    <source>
        <dbReference type="ARBA" id="ARBA00003810"/>
    </source>
</evidence>
<organism evidence="7">
    <name type="scientific">marine sediment metagenome</name>
    <dbReference type="NCBI Taxonomy" id="412755"/>
    <lineage>
        <taxon>unclassified sequences</taxon>
        <taxon>metagenomes</taxon>
        <taxon>ecological metagenomes</taxon>
    </lineage>
</organism>
<dbReference type="AlphaFoldDB" id="X1EY13"/>
<dbReference type="EMBL" id="BARU01014923">
    <property type="protein sequence ID" value="GAH38311.1"/>
    <property type="molecule type" value="Genomic_DNA"/>
</dbReference>
<gene>
    <name evidence="7" type="ORF">S03H2_26026</name>
</gene>
<sequence length="112" mass="11736">MKVLISIRSLEELVPAIYGGANIIDLKNPNEGSLGAPFPWLIKKIRNFGNDFALSVAIGDMPNLPGTAALASTGAAVCGADIIKVGLYGPRSFNEGVKLLKSVVKAAKDINQ</sequence>
<dbReference type="GO" id="GO:0016829">
    <property type="term" value="F:lyase activity"/>
    <property type="evidence" value="ECO:0007669"/>
    <property type="project" value="UniProtKB-KW"/>
</dbReference>